<sequence length="174" mass="17789">MAQLAATAALVTPLLTAPALAQEAQSVLPGGATSLQETYQDWSLNCQGTPQAVCVVSQQQMQQNGQRVMAIELRGKSDGTLSGNLILPFGLTLDAGAALQIDEAAPQKPLRFSTCLPAGCLVPLSFDAKTVATLRTGTSLKVKVQSVDAKEATLSISLSGLAAAVDRLAALGGG</sequence>
<dbReference type="Proteomes" id="UP000554520">
    <property type="component" value="Unassembled WGS sequence"/>
</dbReference>
<name>A0A839UCX9_9HYPH</name>
<evidence type="ECO:0000256" key="1">
    <source>
        <dbReference type="SAM" id="SignalP"/>
    </source>
</evidence>
<protein>
    <submittedName>
        <fullName evidence="2">Invasion protein IalB</fullName>
    </submittedName>
</protein>
<gene>
    <name evidence="2" type="ORF">FHS21_004844</name>
</gene>
<dbReference type="InterPro" id="IPR038696">
    <property type="entry name" value="IalB_sf"/>
</dbReference>
<feature type="chain" id="PRO_5032898802" evidence="1">
    <location>
        <begin position="22"/>
        <end position="174"/>
    </location>
</feature>
<evidence type="ECO:0000313" key="3">
    <source>
        <dbReference type="Proteomes" id="UP000554520"/>
    </source>
</evidence>
<dbReference type="Gene3D" id="2.60.40.1880">
    <property type="entry name" value="Invasion associated locus B (IalB) protein"/>
    <property type="match status" value="1"/>
</dbReference>
<dbReference type="Pfam" id="PF06776">
    <property type="entry name" value="IalB"/>
    <property type="match status" value="1"/>
</dbReference>
<reference evidence="2 3" key="1">
    <citation type="submission" date="2020-08" db="EMBL/GenBank/DDBJ databases">
        <title>Genomic Encyclopedia of Type Strains, Phase III (KMG-III): the genomes of soil and plant-associated and newly described type strains.</title>
        <authorList>
            <person name="Whitman W."/>
        </authorList>
    </citation>
    <scope>NUCLEOTIDE SEQUENCE [LARGE SCALE GENOMIC DNA]</scope>
    <source>
        <strain evidence="2 3">CECT 7015</strain>
    </source>
</reference>
<comment type="caution">
    <text evidence="2">The sequence shown here is derived from an EMBL/GenBank/DDBJ whole genome shotgun (WGS) entry which is preliminary data.</text>
</comment>
<keyword evidence="3" id="KW-1185">Reference proteome</keyword>
<feature type="signal peptide" evidence="1">
    <location>
        <begin position="1"/>
        <end position="21"/>
    </location>
</feature>
<dbReference type="AlphaFoldDB" id="A0A839UCX9"/>
<accession>A0A839UCX9</accession>
<evidence type="ECO:0000313" key="2">
    <source>
        <dbReference type="EMBL" id="MBB3148397.1"/>
    </source>
</evidence>
<organism evidence="2 3">
    <name type="scientific">Phyllobacterium trifolii</name>
    <dbReference type="NCBI Taxonomy" id="300193"/>
    <lineage>
        <taxon>Bacteria</taxon>
        <taxon>Pseudomonadati</taxon>
        <taxon>Pseudomonadota</taxon>
        <taxon>Alphaproteobacteria</taxon>
        <taxon>Hyphomicrobiales</taxon>
        <taxon>Phyllobacteriaceae</taxon>
        <taxon>Phyllobacterium</taxon>
    </lineage>
</organism>
<dbReference type="RefSeq" id="WP_210283599.1">
    <property type="nucleotide sequence ID" value="NZ_JACHXN010000019.1"/>
</dbReference>
<dbReference type="InterPro" id="IPR010642">
    <property type="entry name" value="Invasion_prot_B"/>
</dbReference>
<dbReference type="EMBL" id="JACHXN010000019">
    <property type="protein sequence ID" value="MBB3148397.1"/>
    <property type="molecule type" value="Genomic_DNA"/>
</dbReference>
<keyword evidence="1" id="KW-0732">Signal</keyword>
<proteinExistence type="predicted"/>